<evidence type="ECO:0000313" key="1">
    <source>
        <dbReference type="EMBL" id="KIK76493.1"/>
    </source>
</evidence>
<dbReference type="EMBL" id="KN827457">
    <property type="protein sequence ID" value="KIK76493.1"/>
    <property type="molecule type" value="Genomic_DNA"/>
</dbReference>
<name>A0A0D0CMJ5_9AGAM</name>
<dbReference type="STRING" id="930991.A0A0D0CMJ5"/>
<feature type="non-terminal residue" evidence="1">
    <location>
        <position position="1"/>
    </location>
</feature>
<gene>
    <name evidence="1" type="ORF">PAXRUDRAFT_169767</name>
</gene>
<dbReference type="HOGENOM" id="CLU_1566652_0_0_1"/>
<keyword evidence="2" id="KW-1185">Reference proteome</keyword>
<evidence type="ECO:0000313" key="2">
    <source>
        <dbReference type="Proteomes" id="UP000054538"/>
    </source>
</evidence>
<reference evidence="1 2" key="1">
    <citation type="submission" date="2014-04" db="EMBL/GenBank/DDBJ databases">
        <authorList>
            <consortium name="DOE Joint Genome Institute"/>
            <person name="Kuo A."/>
            <person name="Kohler A."/>
            <person name="Jargeat P."/>
            <person name="Nagy L.G."/>
            <person name="Floudas D."/>
            <person name="Copeland A."/>
            <person name="Barry K.W."/>
            <person name="Cichocki N."/>
            <person name="Veneault-Fourrey C."/>
            <person name="LaButti K."/>
            <person name="Lindquist E.A."/>
            <person name="Lipzen A."/>
            <person name="Lundell T."/>
            <person name="Morin E."/>
            <person name="Murat C."/>
            <person name="Sun H."/>
            <person name="Tunlid A."/>
            <person name="Henrissat B."/>
            <person name="Grigoriev I.V."/>
            <person name="Hibbett D.S."/>
            <person name="Martin F."/>
            <person name="Nordberg H.P."/>
            <person name="Cantor M.N."/>
            <person name="Hua S.X."/>
        </authorList>
    </citation>
    <scope>NUCLEOTIDE SEQUENCE [LARGE SCALE GENOMIC DNA]</scope>
    <source>
        <strain evidence="1 2">Ve08.2h10</strain>
    </source>
</reference>
<accession>A0A0D0CMJ5</accession>
<proteinExistence type="predicted"/>
<reference evidence="2" key="2">
    <citation type="submission" date="2015-01" db="EMBL/GenBank/DDBJ databases">
        <title>Evolutionary Origins and Diversification of the Mycorrhizal Mutualists.</title>
        <authorList>
            <consortium name="DOE Joint Genome Institute"/>
            <consortium name="Mycorrhizal Genomics Consortium"/>
            <person name="Kohler A."/>
            <person name="Kuo A."/>
            <person name="Nagy L.G."/>
            <person name="Floudas D."/>
            <person name="Copeland A."/>
            <person name="Barry K.W."/>
            <person name="Cichocki N."/>
            <person name="Veneault-Fourrey C."/>
            <person name="LaButti K."/>
            <person name="Lindquist E.A."/>
            <person name="Lipzen A."/>
            <person name="Lundell T."/>
            <person name="Morin E."/>
            <person name="Murat C."/>
            <person name="Riley R."/>
            <person name="Ohm R."/>
            <person name="Sun H."/>
            <person name="Tunlid A."/>
            <person name="Henrissat B."/>
            <person name="Grigoriev I.V."/>
            <person name="Hibbett D.S."/>
            <person name="Martin F."/>
        </authorList>
    </citation>
    <scope>NUCLEOTIDE SEQUENCE [LARGE SCALE GENOMIC DNA]</scope>
    <source>
        <strain evidence="2">Ve08.2h10</strain>
    </source>
</reference>
<dbReference type="InParanoid" id="A0A0D0CMJ5"/>
<dbReference type="OrthoDB" id="5598396at2759"/>
<dbReference type="AlphaFoldDB" id="A0A0D0CMJ5"/>
<protein>
    <submittedName>
        <fullName evidence="1">Uncharacterized protein</fullName>
    </submittedName>
</protein>
<sequence>AYKSHLNSYLDFCLLHHFDINPRHIIFLCHLYSHHIEPHSVVSYLMGIIHNLEPPFPHAHLSHNSCLVTRTLQGCLHRLSMPTTQKSALTHDHLLQAVLQTPTPLSHDNLLFLAQLHTGFFALLCLGELVISEQLLCGIPLWFLIAPLYSVAAASSCHFLSHPFHYRSLCM</sequence>
<organism evidence="1 2">
    <name type="scientific">Paxillus rubicundulus Ve08.2h10</name>
    <dbReference type="NCBI Taxonomy" id="930991"/>
    <lineage>
        <taxon>Eukaryota</taxon>
        <taxon>Fungi</taxon>
        <taxon>Dikarya</taxon>
        <taxon>Basidiomycota</taxon>
        <taxon>Agaricomycotina</taxon>
        <taxon>Agaricomycetes</taxon>
        <taxon>Agaricomycetidae</taxon>
        <taxon>Boletales</taxon>
        <taxon>Paxilineae</taxon>
        <taxon>Paxillaceae</taxon>
        <taxon>Paxillus</taxon>
    </lineage>
</organism>
<dbReference type="Proteomes" id="UP000054538">
    <property type="component" value="Unassembled WGS sequence"/>
</dbReference>